<dbReference type="SUPFAM" id="SSF51556">
    <property type="entry name" value="Metallo-dependent hydrolases"/>
    <property type="match status" value="1"/>
</dbReference>
<evidence type="ECO:0000313" key="4">
    <source>
        <dbReference type="Proteomes" id="UP000622533"/>
    </source>
</evidence>
<dbReference type="InterPro" id="IPR032466">
    <property type="entry name" value="Metal_Hydrolase"/>
</dbReference>
<gene>
    <name evidence="3" type="ORF">IQ276_19970</name>
</gene>
<dbReference type="Pfam" id="PF04909">
    <property type="entry name" value="Amidohydro_2"/>
    <property type="match status" value="1"/>
</dbReference>
<dbReference type="GO" id="GO:0005737">
    <property type="term" value="C:cytoplasm"/>
    <property type="evidence" value="ECO:0007669"/>
    <property type="project" value="TreeGrafter"/>
</dbReference>
<evidence type="ECO:0000256" key="1">
    <source>
        <dbReference type="ARBA" id="ARBA00023239"/>
    </source>
</evidence>
<dbReference type="GO" id="GO:0016787">
    <property type="term" value="F:hydrolase activity"/>
    <property type="evidence" value="ECO:0007669"/>
    <property type="project" value="InterPro"/>
</dbReference>
<feature type="domain" description="Amidohydrolase-related" evidence="2">
    <location>
        <begin position="34"/>
        <end position="359"/>
    </location>
</feature>
<dbReference type="RefSeq" id="WP_193919152.1">
    <property type="nucleotide sequence ID" value="NZ_JADEXS020000001.1"/>
</dbReference>
<dbReference type="InterPro" id="IPR006680">
    <property type="entry name" value="Amidohydro-rel"/>
</dbReference>
<dbReference type="GO" id="GO:0019748">
    <property type="term" value="P:secondary metabolic process"/>
    <property type="evidence" value="ECO:0007669"/>
    <property type="project" value="TreeGrafter"/>
</dbReference>
<dbReference type="Proteomes" id="UP000622533">
    <property type="component" value="Unassembled WGS sequence"/>
</dbReference>
<dbReference type="PANTHER" id="PTHR21240">
    <property type="entry name" value="2-AMINO-3-CARBOXYLMUCONATE-6-SEMIALDEHYDE DECARBOXYLASE"/>
    <property type="match status" value="1"/>
</dbReference>
<keyword evidence="4" id="KW-1185">Reference proteome</keyword>
<dbReference type="PANTHER" id="PTHR21240:SF28">
    <property type="entry name" value="ISO-OROTATE DECARBOXYLASE (EUROFUNG)"/>
    <property type="match status" value="1"/>
</dbReference>
<comment type="caution">
    <text evidence="3">The sequence shown here is derived from an EMBL/GenBank/DDBJ whole genome shotgun (WGS) entry which is preliminary data.</text>
</comment>
<dbReference type="InterPro" id="IPR032465">
    <property type="entry name" value="ACMSD"/>
</dbReference>
<dbReference type="Gene3D" id="3.20.20.140">
    <property type="entry name" value="Metal-dependent hydrolases"/>
    <property type="match status" value="1"/>
</dbReference>
<sequence length="361" mass="41616">MLNGYQIIDADSHVIEPPFLWAKYLEPKFKHFAPSADMKIQGEEIVAKISQQVRHQGNQQMMQAHPNAYFKGYDAESHIEAMVQMGVDIAFIYPTYGLWLWAIDDMAPEVAGAFTHAYNTWLYEEFCSYAPDRLKGVGAINFHASEEMVTELHRIGEFGWKAVLLRPNPVKGRILSHPAYEPFWTECEEMDIAVGIHEGTHSRLATTGAERFDTRFALHACSHPMEQMMALLALIEGGVLERHPRLKVGFLESGCGWLPHWLWRLDEEYENLYWEVKDNVKMKPSEYFRRQCFIAIAPTEPYLPEIIDYIGADNLIFGSDYPHMDHQPNIVKTVLELEAQLSQKIVQKIVWDNPHNFYSLA</sequence>
<dbReference type="AlphaFoldDB" id="A0A8J6ZU08"/>
<keyword evidence="1" id="KW-0456">Lyase</keyword>
<organism evidence="3 4">
    <name type="scientific">Desmonostoc muscorum LEGE 12446</name>
    <dbReference type="NCBI Taxonomy" id="1828758"/>
    <lineage>
        <taxon>Bacteria</taxon>
        <taxon>Bacillati</taxon>
        <taxon>Cyanobacteriota</taxon>
        <taxon>Cyanophyceae</taxon>
        <taxon>Nostocales</taxon>
        <taxon>Nostocaceae</taxon>
        <taxon>Desmonostoc</taxon>
    </lineage>
</organism>
<protein>
    <submittedName>
        <fullName evidence="3">Amidohydrolase</fullName>
    </submittedName>
</protein>
<evidence type="ECO:0000313" key="3">
    <source>
        <dbReference type="EMBL" id="MBE9024621.1"/>
    </source>
</evidence>
<dbReference type="EMBL" id="JADEXS010000291">
    <property type="protein sequence ID" value="MBE9024621.1"/>
    <property type="molecule type" value="Genomic_DNA"/>
</dbReference>
<name>A0A8J6ZU08_DESMC</name>
<evidence type="ECO:0000259" key="2">
    <source>
        <dbReference type="Pfam" id="PF04909"/>
    </source>
</evidence>
<accession>A0A8J6ZU08</accession>
<dbReference type="GO" id="GO:0016831">
    <property type="term" value="F:carboxy-lyase activity"/>
    <property type="evidence" value="ECO:0007669"/>
    <property type="project" value="InterPro"/>
</dbReference>
<proteinExistence type="predicted"/>
<reference evidence="3" key="1">
    <citation type="submission" date="2020-10" db="EMBL/GenBank/DDBJ databases">
        <authorList>
            <person name="Castelo-Branco R."/>
            <person name="Eusebio N."/>
            <person name="Adriana R."/>
            <person name="Vieira A."/>
            <person name="Brugerolle De Fraissinette N."/>
            <person name="Rezende De Castro R."/>
            <person name="Schneider M.P."/>
            <person name="Vasconcelos V."/>
            <person name="Leao P.N."/>
        </authorList>
    </citation>
    <scope>NUCLEOTIDE SEQUENCE</scope>
    <source>
        <strain evidence="3">LEGE 12446</strain>
    </source>
</reference>